<reference evidence="2" key="1">
    <citation type="submission" date="2012-04" db="EMBL/GenBank/DDBJ databases">
        <title>The Genome Sequence of Loa loa.</title>
        <authorList>
            <consortium name="The Broad Institute Genome Sequencing Platform"/>
            <consortium name="Broad Institute Genome Sequencing Center for Infectious Disease"/>
            <person name="Nutman T.B."/>
            <person name="Fink D.L."/>
            <person name="Russ C."/>
            <person name="Young S."/>
            <person name="Zeng Q."/>
            <person name="Gargeya S."/>
            <person name="Alvarado L."/>
            <person name="Berlin A."/>
            <person name="Chapman S.B."/>
            <person name="Chen Z."/>
            <person name="Freedman E."/>
            <person name="Gellesch M."/>
            <person name="Goldberg J."/>
            <person name="Griggs A."/>
            <person name="Gujja S."/>
            <person name="Heilman E.R."/>
            <person name="Heiman D."/>
            <person name="Howarth C."/>
            <person name="Mehta T."/>
            <person name="Neiman D."/>
            <person name="Pearson M."/>
            <person name="Roberts A."/>
            <person name="Saif S."/>
            <person name="Shea T."/>
            <person name="Shenoy N."/>
            <person name="Sisk P."/>
            <person name="Stolte C."/>
            <person name="Sykes S."/>
            <person name="White J."/>
            <person name="Yandava C."/>
            <person name="Haas B."/>
            <person name="Henn M.R."/>
            <person name="Nusbaum C."/>
            <person name="Birren B."/>
        </authorList>
    </citation>
    <scope>NUCLEOTIDE SEQUENCE [LARGE SCALE GENOMIC DNA]</scope>
</reference>
<name>A0A1I7VGR7_LOALO</name>
<evidence type="ECO:0000313" key="3">
    <source>
        <dbReference type="WBParaSite" id="EN70_2384"/>
    </source>
</evidence>
<feature type="region of interest" description="Disordered" evidence="1">
    <location>
        <begin position="98"/>
        <end position="128"/>
    </location>
</feature>
<dbReference type="STRING" id="7209.A0A1I7VGR7"/>
<dbReference type="GeneID" id="9940627"/>
<protein>
    <submittedName>
        <fullName evidence="3">Uncharacterized protein</fullName>
    </submittedName>
</protein>
<reference evidence="3" key="2">
    <citation type="submission" date="2016-11" db="UniProtKB">
        <authorList>
            <consortium name="WormBaseParasite"/>
        </authorList>
    </citation>
    <scope>IDENTIFICATION</scope>
</reference>
<dbReference type="Proteomes" id="UP000095285">
    <property type="component" value="Unassembled WGS sequence"/>
</dbReference>
<organism evidence="2 3">
    <name type="scientific">Loa loa</name>
    <name type="common">Eye worm</name>
    <name type="synonym">Filaria loa</name>
    <dbReference type="NCBI Taxonomy" id="7209"/>
    <lineage>
        <taxon>Eukaryota</taxon>
        <taxon>Metazoa</taxon>
        <taxon>Ecdysozoa</taxon>
        <taxon>Nematoda</taxon>
        <taxon>Chromadorea</taxon>
        <taxon>Rhabditida</taxon>
        <taxon>Spirurina</taxon>
        <taxon>Spiruromorpha</taxon>
        <taxon>Filarioidea</taxon>
        <taxon>Onchocercidae</taxon>
        <taxon>Loa</taxon>
    </lineage>
</organism>
<gene>
    <name evidence="3" type="primary">LOAG_03240</name>
</gene>
<dbReference type="KEGG" id="loa:LOAG_03240"/>
<keyword evidence="2" id="KW-1185">Reference proteome</keyword>
<sequence length="136" mass="15290">MFFIVGALVMLITTCALCGFTCILSSILRDEYYHRRQIREREQELRILEERLHEAGINIHFNAFNDPPELDRQSNNEINTAIEQLSVNSEIDLTQSSTVASDGETIPSTATSFLSPNKQDGMRKDDDSGVDIIIGI</sequence>
<dbReference type="AlphaFoldDB" id="A0A1I7VGR7"/>
<dbReference type="WBParaSite" id="EN70_2384">
    <property type="protein sequence ID" value="EN70_2384"/>
    <property type="gene ID" value="EN70_2384"/>
</dbReference>
<dbReference type="CTD" id="9940627"/>
<evidence type="ECO:0000256" key="1">
    <source>
        <dbReference type="SAM" id="MobiDB-lite"/>
    </source>
</evidence>
<dbReference type="InParanoid" id="A0A1I7VGR7"/>
<proteinExistence type="predicted"/>
<dbReference type="RefSeq" id="XP_003138825.2">
    <property type="nucleotide sequence ID" value="XM_003138777.2"/>
</dbReference>
<evidence type="ECO:0000313" key="2">
    <source>
        <dbReference type="Proteomes" id="UP000095285"/>
    </source>
</evidence>
<accession>A0A1I7VGR7</accession>
<dbReference type="OrthoDB" id="5863459at2759"/>
<feature type="compositionally biased region" description="Polar residues" evidence="1">
    <location>
        <begin position="98"/>
        <end position="118"/>
    </location>
</feature>